<dbReference type="AlphaFoldDB" id="A0A157ZFV4"/>
<organism evidence="1 2">
    <name type="scientific">Caballeronia calidae</name>
    <dbReference type="NCBI Taxonomy" id="1777139"/>
    <lineage>
        <taxon>Bacteria</taxon>
        <taxon>Pseudomonadati</taxon>
        <taxon>Pseudomonadota</taxon>
        <taxon>Betaproteobacteria</taxon>
        <taxon>Burkholderiales</taxon>
        <taxon>Burkholderiaceae</taxon>
        <taxon>Caballeronia</taxon>
    </lineage>
</organism>
<accession>A0A157ZFV4</accession>
<dbReference type="InterPro" id="IPR021769">
    <property type="entry name" value="DUF3331"/>
</dbReference>
<evidence type="ECO:0000313" key="2">
    <source>
        <dbReference type="Proteomes" id="UP000071859"/>
    </source>
</evidence>
<dbReference type="Pfam" id="PF11811">
    <property type="entry name" value="DUF3331"/>
    <property type="match status" value="1"/>
</dbReference>
<evidence type="ECO:0008006" key="3">
    <source>
        <dbReference type="Google" id="ProtNLM"/>
    </source>
</evidence>
<reference evidence="1" key="1">
    <citation type="submission" date="2016-01" db="EMBL/GenBank/DDBJ databases">
        <authorList>
            <person name="Peeters C."/>
        </authorList>
    </citation>
    <scope>NUCLEOTIDE SEQUENCE</scope>
    <source>
        <strain evidence="1">LMG 29321</strain>
    </source>
</reference>
<dbReference type="EMBL" id="FCOX02000002">
    <property type="protein sequence ID" value="SAK44390.1"/>
    <property type="molecule type" value="Genomic_DNA"/>
</dbReference>
<comment type="caution">
    <text evidence="1">The sequence shown here is derived from an EMBL/GenBank/DDBJ whole genome shotgun (WGS) entry which is preliminary data.</text>
</comment>
<proteinExistence type="predicted"/>
<evidence type="ECO:0000313" key="1">
    <source>
        <dbReference type="EMBL" id="SAK44390.1"/>
    </source>
</evidence>
<dbReference type="Proteomes" id="UP000071859">
    <property type="component" value="Unassembled WGS sequence"/>
</dbReference>
<dbReference type="RefSeq" id="WP_062602395.1">
    <property type="nucleotide sequence ID" value="NZ_FCOX02000002.1"/>
</dbReference>
<protein>
    <recommendedName>
        <fullName evidence="3">Ribosomal protein S14</fullName>
    </recommendedName>
</protein>
<keyword evidence="2" id="KW-1185">Reference proteome</keyword>
<name>A0A157ZFV4_9BURK</name>
<sequence length="125" mass="13661">MAEAAIALDPWAQTIFQLTALNDGVRFEAPSVRRPFVQSVDRRVAVKLIERPSTTTATIEWRDSTRCCYGDQVWRAMRARTAGVCAMSGCEIRPGDRVYGPNPRPVPGNAGAMILASVLDQATPL</sequence>
<dbReference type="OrthoDB" id="9152922at2"/>
<gene>
    <name evidence="1" type="ORF">AWB78_00506</name>
</gene>